<dbReference type="InterPro" id="IPR003020">
    <property type="entry name" value="HCO3_transpt_euk"/>
</dbReference>
<dbReference type="Gene3D" id="1.10.287.570">
    <property type="entry name" value="Helical hairpin bin"/>
    <property type="match status" value="1"/>
</dbReference>
<feature type="transmembrane region" description="Helical" evidence="15">
    <location>
        <begin position="786"/>
        <end position="804"/>
    </location>
</feature>
<dbReference type="Proteomes" id="UP000694402">
    <property type="component" value="Unassembled WGS sequence"/>
</dbReference>
<feature type="domain" description="Band 3 cytoplasmic" evidence="18">
    <location>
        <begin position="113"/>
        <end position="267"/>
    </location>
</feature>
<evidence type="ECO:0000256" key="4">
    <source>
        <dbReference type="ARBA" id="ARBA00010993"/>
    </source>
</evidence>
<keyword evidence="6" id="KW-1003">Cell membrane</keyword>
<evidence type="ECO:0000256" key="1">
    <source>
        <dbReference type="ARBA" id="ARBA00004187"/>
    </source>
</evidence>
<evidence type="ECO:0000256" key="12">
    <source>
        <dbReference type="ARBA" id="ARBA00023157"/>
    </source>
</evidence>
<dbReference type="Ensembl" id="ENSOTST00005105642.2">
    <property type="protein sequence ID" value="ENSOTSP00005097592.2"/>
    <property type="gene ID" value="ENSOTSG00005037737.2"/>
</dbReference>
<evidence type="ECO:0000256" key="14">
    <source>
        <dbReference type="ARBA" id="ARBA00023201"/>
    </source>
</evidence>
<feature type="transmembrane region" description="Helical" evidence="15">
    <location>
        <begin position="824"/>
        <end position="842"/>
    </location>
</feature>
<evidence type="ECO:0000256" key="5">
    <source>
        <dbReference type="ARBA" id="ARBA00022448"/>
    </source>
</evidence>
<evidence type="ECO:0000256" key="15">
    <source>
        <dbReference type="RuleBase" id="RU362035"/>
    </source>
</evidence>
<dbReference type="GO" id="GO:0005452">
    <property type="term" value="F:solute:inorganic anion antiporter activity"/>
    <property type="evidence" value="ECO:0007669"/>
    <property type="project" value="InterPro"/>
</dbReference>
<gene>
    <name evidence="19" type="primary">LOC112229973</name>
</gene>
<accession>A0A8C8JLZ1</accession>
<proteinExistence type="inferred from homology"/>
<feature type="transmembrane region" description="Helical" evidence="15">
    <location>
        <begin position="571"/>
        <end position="593"/>
    </location>
</feature>
<dbReference type="GO" id="GO:0016323">
    <property type="term" value="C:basolateral plasma membrane"/>
    <property type="evidence" value="ECO:0007669"/>
    <property type="project" value="UniProtKB-SubCell"/>
</dbReference>
<dbReference type="Pfam" id="PF00955">
    <property type="entry name" value="HCO3_cotransp"/>
    <property type="match status" value="1"/>
</dbReference>
<feature type="domain" description="Band 3 cytoplasmic" evidence="18">
    <location>
        <begin position="378"/>
        <end position="506"/>
    </location>
</feature>
<dbReference type="SUPFAM" id="SSF55804">
    <property type="entry name" value="Phoshotransferase/anion transport protein"/>
    <property type="match status" value="1"/>
</dbReference>
<keyword evidence="7 15" id="KW-0812">Transmembrane</keyword>
<feature type="region of interest" description="Disordered" evidence="16">
    <location>
        <begin position="292"/>
        <end position="369"/>
    </location>
</feature>
<reference evidence="19" key="1">
    <citation type="submission" date="2025-08" db="UniProtKB">
        <authorList>
            <consortium name="Ensembl"/>
        </authorList>
    </citation>
    <scope>IDENTIFICATION</scope>
</reference>
<keyword evidence="14" id="KW-0739">Sodium transport</keyword>
<dbReference type="Gene3D" id="3.40.930.10">
    <property type="entry name" value="Mannitol-specific EII, Chain A"/>
    <property type="match status" value="1"/>
</dbReference>
<feature type="compositionally biased region" description="Pro residues" evidence="16">
    <location>
        <begin position="304"/>
        <end position="335"/>
    </location>
</feature>
<organism evidence="19 20">
    <name type="scientific">Oncorhynchus tshawytscha</name>
    <name type="common">Chinook salmon</name>
    <name type="synonym">Salmo tshawytscha</name>
    <dbReference type="NCBI Taxonomy" id="74940"/>
    <lineage>
        <taxon>Eukaryota</taxon>
        <taxon>Metazoa</taxon>
        <taxon>Chordata</taxon>
        <taxon>Craniata</taxon>
        <taxon>Vertebrata</taxon>
        <taxon>Euteleostomi</taxon>
        <taxon>Actinopterygii</taxon>
        <taxon>Neopterygii</taxon>
        <taxon>Teleostei</taxon>
        <taxon>Protacanthopterygii</taxon>
        <taxon>Salmoniformes</taxon>
        <taxon>Salmonidae</taxon>
        <taxon>Salmoninae</taxon>
        <taxon>Oncorhynchus</taxon>
    </lineage>
</organism>
<feature type="transmembrane region" description="Helical" evidence="15">
    <location>
        <begin position="998"/>
        <end position="1017"/>
    </location>
</feature>
<evidence type="ECO:0000313" key="19">
    <source>
        <dbReference type="Ensembl" id="ENSOTSP00005097592.2"/>
    </source>
</evidence>
<reference evidence="19" key="2">
    <citation type="submission" date="2025-09" db="UniProtKB">
        <authorList>
            <consortium name="Ensembl"/>
        </authorList>
    </citation>
    <scope>IDENTIFICATION</scope>
</reference>
<keyword evidence="13" id="KW-0325">Glycoprotein</keyword>
<evidence type="ECO:0000256" key="10">
    <source>
        <dbReference type="ARBA" id="ARBA00023065"/>
    </source>
</evidence>
<feature type="transmembrane region" description="Helical" evidence="15">
    <location>
        <begin position="605"/>
        <end position="626"/>
    </location>
</feature>
<keyword evidence="12" id="KW-1015">Disulfide bond</keyword>
<feature type="domain" description="Bicarbonate transporter-like transmembrane" evidence="17">
    <location>
        <begin position="542"/>
        <end position="1101"/>
    </location>
</feature>
<protein>
    <recommendedName>
        <fullName evidence="15">Anion exchange protein</fullName>
    </recommendedName>
</protein>
<evidence type="ECO:0000256" key="6">
    <source>
        <dbReference type="ARBA" id="ARBA00022475"/>
    </source>
</evidence>
<evidence type="ECO:0000259" key="17">
    <source>
        <dbReference type="Pfam" id="PF00955"/>
    </source>
</evidence>
<evidence type="ECO:0000256" key="2">
    <source>
        <dbReference type="ARBA" id="ARBA00004221"/>
    </source>
</evidence>
<keyword evidence="10 15" id="KW-0406">Ion transport</keyword>
<feature type="transmembrane region" description="Helical" evidence="15">
    <location>
        <begin position="688"/>
        <end position="706"/>
    </location>
</feature>
<evidence type="ECO:0000256" key="16">
    <source>
        <dbReference type="SAM" id="MobiDB-lite"/>
    </source>
</evidence>
<evidence type="ECO:0000256" key="13">
    <source>
        <dbReference type="ARBA" id="ARBA00023180"/>
    </source>
</evidence>
<dbReference type="GO" id="GO:0051453">
    <property type="term" value="P:regulation of intracellular pH"/>
    <property type="evidence" value="ECO:0007669"/>
    <property type="project" value="TreeGrafter"/>
</dbReference>
<dbReference type="AlphaFoldDB" id="A0A8C8JLZ1"/>
<dbReference type="Pfam" id="PF07565">
    <property type="entry name" value="Band_3_cyto"/>
    <property type="match status" value="2"/>
</dbReference>
<dbReference type="FunFam" id="3.40.930.10:FF:000001">
    <property type="entry name" value="Anion exchange protein"/>
    <property type="match status" value="1"/>
</dbReference>
<dbReference type="PANTHER" id="PTHR11453">
    <property type="entry name" value="ANION EXCHANGE PROTEIN"/>
    <property type="match status" value="1"/>
</dbReference>
<comment type="similarity">
    <text evidence="4 15">Belongs to the anion exchanger (TC 2.A.31) family.</text>
</comment>
<evidence type="ECO:0000313" key="20">
    <source>
        <dbReference type="Proteomes" id="UP000694402"/>
    </source>
</evidence>
<dbReference type="InterPro" id="IPR013769">
    <property type="entry name" value="Band3_cytoplasmic_dom"/>
</dbReference>
<evidence type="ECO:0000256" key="8">
    <source>
        <dbReference type="ARBA" id="ARBA00022989"/>
    </source>
</evidence>
<dbReference type="FunFam" id="1.10.287.570:FF:000001">
    <property type="entry name" value="Anion exchange protein"/>
    <property type="match status" value="1"/>
</dbReference>
<evidence type="ECO:0000256" key="9">
    <source>
        <dbReference type="ARBA" id="ARBA00023053"/>
    </source>
</evidence>
<feature type="transmembrane region" description="Helical" evidence="15">
    <location>
        <begin position="912"/>
        <end position="936"/>
    </location>
</feature>
<feature type="region of interest" description="Disordered" evidence="16">
    <location>
        <begin position="52"/>
        <end position="94"/>
    </location>
</feature>
<name>A0A8C8JLZ1_ONCTS</name>
<comment type="subcellular location">
    <subcellularLocation>
        <location evidence="2">Apical cell membrane</location>
    </subcellularLocation>
    <subcellularLocation>
        <location evidence="1">Basolateral cell membrane</location>
    </subcellularLocation>
    <subcellularLocation>
        <location evidence="3">Cell membrane</location>
        <topology evidence="3">Multi-pass membrane protein</topology>
    </subcellularLocation>
    <subcellularLocation>
        <location evidence="15">Membrane</location>
        <topology evidence="15">Multi-pass membrane protein</topology>
    </subcellularLocation>
</comment>
<dbReference type="PANTHER" id="PTHR11453:SF105">
    <property type="entry name" value="SODIUM BICARBONATE COTRANSPORTER 3"/>
    <property type="match status" value="1"/>
</dbReference>
<evidence type="ECO:0000256" key="7">
    <source>
        <dbReference type="ARBA" id="ARBA00022692"/>
    </source>
</evidence>
<feature type="transmembrane region" description="Helical" evidence="15">
    <location>
        <begin position="1056"/>
        <end position="1080"/>
    </location>
</feature>
<feature type="transmembrane region" description="Helical" evidence="15">
    <location>
        <begin position="872"/>
        <end position="891"/>
    </location>
</feature>
<feature type="compositionally biased region" description="Basic residues" evidence="16">
    <location>
        <begin position="58"/>
        <end position="74"/>
    </location>
</feature>
<sequence length="1140" mass="127809">RERSDTSFPVSVSQGLDEEAIVDLGKTSSTTHTNYETEELESHRAVYVGVHVPLGRESKRRHHRRGHKHHRKRREREEDHEEEDREDPTYDTPSQRVQFILGTEDDDVEHVPHDLFTELDELSFRDGSATEWKETARWLKFEEDVEDGGERWSKPYVATLSLHSLFELRSCILNGTVMLDMRATCIEEIADMLIDGMVASGQLQEELCQKVREAMLKRHHHQNERKLSNRIPLVRSIADIGKKHSDPLLLERHGEGLSASRHSLKPGASVSNLSQRRESRVSVLLNLLLPNSSSSTSAGGLSPGPSPLTTPQNTPPTPHRSPDPPRAPGPAPVPQAIPEVVVSPPEDDESPSNAITKDEEAYTNRQPSLQTRGLQQLPLEGKYLCSLPVDMNFMKKIPPGAEASNVLVGEVDFLERPIIAFVRLSPAVLITGLTEVPVPTRFLFLLLGPHGKGPQYHEIGRSMATLMTDEIFHDVAYKAKDRMDLLSGIDEFLDQVTVLPPGEWDPSIRIEPPKNVPSQKQKIDMSEDEGHGAGPELQRTGRIFGGLVMDIKRKAPFYWSDIRDSLNLQCLASILFLYCACMSPVITFGGLLGEATKGNISAIESLFGASLTGVAFSLFAGQPLTILGSTGPVLVFEKILFKFCKDYGLSYLSLRTSIGLWTAFLCLVLVATDASSLVCYITRFTEEAFAALICIIFIYEALEKLFHLGEHYPVNMHNELDNLTLYSCQCSPPANASTEILQTWNQTGHTPGTISWNSLNVSMCNLLHGEFVGSACGHHGPYIPDVLFWSIILFFTTFFLSSFLKEIKTERYFPTKVRSTISDFAVFLTIMIMVLVDYLMGIPSPKLNVPDRFEPTSKHRGWLISPLGTNPWWTLLVSALPALLCTILIFMDQQITAVIINRKEHKLKKGCGYHLDLLVVAVMLGVCSIMGLPWFVAATVLSISHVNSLKVESGCSAPGEQPKFLGIREQRVTGFMIFVLMGCSVFMTSALKFIPMPVLYGVFLYMGASSLKGIQFFDRIKLFGMPAKHQPDLIYLRYVPLWKVHVFTLVQLTCLILLWVIKASAAAVVFPMMVLALVFIRKLLDFFFTKRELSYLDDLMPESKKKKEDDKKKKEREKRVHYDAGNLLKIPEYNTQHYTG</sequence>
<evidence type="ECO:0000256" key="11">
    <source>
        <dbReference type="ARBA" id="ARBA00023136"/>
    </source>
</evidence>
<dbReference type="InterPro" id="IPR016152">
    <property type="entry name" value="PTrfase/Anion_transptr"/>
</dbReference>
<keyword evidence="8 15" id="KW-1133">Transmembrane helix</keyword>
<keyword evidence="11 15" id="KW-0472">Membrane</keyword>
<feature type="transmembrane region" description="Helical" evidence="15">
    <location>
        <begin position="658"/>
        <end position="681"/>
    </location>
</feature>
<feature type="compositionally biased region" description="Polar residues" evidence="16">
    <location>
        <begin position="1"/>
        <end position="14"/>
    </location>
</feature>
<dbReference type="GO" id="GO:0008510">
    <property type="term" value="F:sodium:bicarbonate symporter activity"/>
    <property type="evidence" value="ECO:0007669"/>
    <property type="project" value="TreeGrafter"/>
</dbReference>
<dbReference type="GO" id="GO:0008509">
    <property type="term" value="F:monoatomic anion transmembrane transporter activity"/>
    <property type="evidence" value="ECO:0007669"/>
    <property type="project" value="InterPro"/>
</dbReference>
<dbReference type="PRINTS" id="PR01231">
    <property type="entry name" value="HCO3TRNSPORT"/>
</dbReference>
<evidence type="ECO:0000256" key="3">
    <source>
        <dbReference type="ARBA" id="ARBA00004651"/>
    </source>
</evidence>
<dbReference type="GO" id="GO:0016324">
    <property type="term" value="C:apical plasma membrane"/>
    <property type="evidence" value="ECO:0007669"/>
    <property type="project" value="UniProtKB-SubCell"/>
</dbReference>
<keyword evidence="5 15" id="KW-0813">Transport</keyword>
<feature type="transmembrane region" description="Helical" evidence="15">
    <location>
        <begin position="972"/>
        <end position="991"/>
    </location>
</feature>
<evidence type="ECO:0000259" key="18">
    <source>
        <dbReference type="Pfam" id="PF07565"/>
    </source>
</evidence>
<feature type="region of interest" description="Disordered" evidence="16">
    <location>
        <begin position="1"/>
        <end position="38"/>
    </location>
</feature>
<dbReference type="GeneTree" id="ENSGT00940000157045"/>
<dbReference type="NCBIfam" id="TIGR00834">
    <property type="entry name" value="ae"/>
    <property type="match status" value="1"/>
</dbReference>
<keyword evidence="9" id="KW-0915">Sodium</keyword>
<dbReference type="InterPro" id="IPR011531">
    <property type="entry name" value="HCO3_transpt-like_TM_dom"/>
</dbReference>
<keyword evidence="20" id="KW-1185">Reference proteome</keyword>